<evidence type="ECO:0000256" key="4">
    <source>
        <dbReference type="ARBA" id="ARBA00023054"/>
    </source>
</evidence>
<evidence type="ECO:0000256" key="3">
    <source>
        <dbReference type="ARBA" id="ARBA00022989"/>
    </source>
</evidence>
<feature type="non-terminal residue" evidence="9">
    <location>
        <position position="218"/>
    </location>
</feature>
<accession>A0A7R9L492</accession>
<keyword evidence="5 7" id="KW-0472">Membrane</keyword>
<gene>
    <name evidence="9" type="ORF">OSB1V03_LOCUS14996</name>
</gene>
<comment type="subcellular location">
    <subcellularLocation>
        <location evidence="1">Membrane</location>
        <topology evidence="1">Single-pass membrane protein</topology>
    </subcellularLocation>
</comment>
<evidence type="ECO:0000256" key="7">
    <source>
        <dbReference type="SAM" id="Phobius"/>
    </source>
</evidence>
<dbReference type="OrthoDB" id="5874039at2759"/>
<dbReference type="AlphaFoldDB" id="A0A7R9L492"/>
<keyword evidence="2 7" id="KW-0812">Transmembrane</keyword>
<reference evidence="9" key="1">
    <citation type="submission" date="2020-11" db="EMBL/GenBank/DDBJ databases">
        <authorList>
            <person name="Tran Van P."/>
        </authorList>
    </citation>
    <scope>NUCLEOTIDE SEQUENCE</scope>
</reference>
<dbReference type="GO" id="GO:0016020">
    <property type="term" value="C:membrane"/>
    <property type="evidence" value="ECO:0007669"/>
    <property type="project" value="UniProtKB-SubCell"/>
</dbReference>
<keyword evidence="10" id="KW-1185">Reference proteome</keyword>
<dbReference type="PANTHER" id="PTHR21377">
    <property type="entry name" value="PROTEIN FAM210B, MITOCHONDRIAL"/>
    <property type="match status" value="1"/>
</dbReference>
<feature type="transmembrane region" description="Helical" evidence="7">
    <location>
        <begin position="105"/>
        <end position="128"/>
    </location>
</feature>
<organism evidence="9">
    <name type="scientific">Medioppia subpectinata</name>
    <dbReference type="NCBI Taxonomy" id="1979941"/>
    <lineage>
        <taxon>Eukaryota</taxon>
        <taxon>Metazoa</taxon>
        <taxon>Ecdysozoa</taxon>
        <taxon>Arthropoda</taxon>
        <taxon>Chelicerata</taxon>
        <taxon>Arachnida</taxon>
        <taxon>Acari</taxon>
        <taxon>Acariformes</taxon>
        <taxon>Sarcoptiformes</taxon>
        <taxon>Oribatida</taxon>
        <taxon>Brachypylina</taxon>
        <taxon>Oppioidea</taxon>
        <taxon>Oppiidae</taxon>
        <taxon>Medioppia</taxon>
    </lineage>
</organism>
<evidence type="ECO:0000256" key="5">
    <source>
        <dbReference type="ARBA" id="ARBA00023136"/>
    </source>
</evidence>
<protein>
    <recommendedName>
        <fullName evidence="8">DUF1279 domain-containing protein</fullName>
    </recommendedName>
</protein>
<evidence type="ECO:0000313" key="10">
    <source>
        <dbReference type="Proteomes" id="UP000759131"/>
    </source>
</evidence>
<evidence type="ECO:0000313" key="9">
    <source>
        <dbReference type="EMBL" id="CAD7634600.1"/>
    </source>
</evidence>
<dbReference type="EMBL" id="OC869526">
    <property type="protein sequence ID" value="CAD7634600.1"/>
    <property type="molecule type" value="Genomic_DNA"/>
</dbReference>
<dbReference type="PANTHER" id="PTHR21377:SF1">
    <property type="entry name" value="PROTEIN FAM210A"/>
    <property type="match status" value="1"/>
</dbReference>
<evidence type="ECO:0000256" key="6">
    <source>
        <dbReference type="SAM" id="Coils"/>
    </source>
</evidence>
<name>A0A7R9L492_9ACAR</name>
<sequence length="218" mass="24836">MEAYDTYSCERKQEKDFLFERSNELKNKLQNINKKAEHLGQQMASIRCFSIRSHTNQRLDQILRTGVRDKTSKTTPPTKAKELDDWQQMKQLSLTKKLKFMFVKYWYISIPVHVITSGLWFGASYLVAKSGFDVKSILDVIKPYAEKLPLPEFIINILNSDTNAGSAGYVALALILYKLASPARYATTVGVSFYSIEFFVKRGLIKPVPSVPAIKAQI</sequence>
<proteinExistence type="predicted"/>
<dbReference type="InterPro" id="IPR045866">
    <property type="entry name" value="FAM210A/B-like"/>
</dbReference>
<evidence type="ECO:0000256" key="2">
    <source>
        <dbReference type="ARBA" id="ARBA00022692"/>
    </source>
</evidence>
<evidence type="ECO:0000256" key="1">
    <source>
        <dbReference type="ARBA" id="ARBA00004167"/>
    </source>
</evidence>
<dbReference type="Proteomes" id="UP000759131">
    <property type="component" value="Unassembled WGS sequence"/>
</dbReference>
<evidence type="ECO:0000259" key="8">
    <source>
        <dbReference type="Pfam" id="PF06916"/>
    </source>
</evidence>
<dbReference type="GO" id="GO:0005739">
    <property type="term" value="C:mitochondrion"/>
    <property type="evidence" value="ECO:0007669"/>
    <property type="project" value="TreeGrafter"/>
</dbReference>
<dbReference type="InterPro" id="IPR009688">
    <property type="entry name" value="FAM210A/B-like_dom"/>
</dbReference>
<feature type="coiled-coil region" evidence="6">
    <location>
        <begin position="15"/>
        <end position="42"/>
    </location>
</feature>
<keyword evidence="3 7" id="KW-1133">Transmembrane helix</keyword>
<dbReference type="EMBL" id="CAJPIZ010014951">
    <property type="protein sequence ID" value="CAG2115030.1"/>
    <property type="molecule type" value="Genomic_DNA"/>
</dbReference>
<dbReference type="Pfam" id="PF06916">
    <property type="entry name" value="FAM210A-B_dom"/>
    <property type="match status" value="1"/>
</dbReference>
<feature type="domain" description="DUF1279" evidence="8">
    <location>
        <begin position="97"/>
        <end position="190"/>
    </location>
</feature>
<keyword evidence="4 6" id="KW-0175">Coiled coil</keyword>